<accession>A0A6A4GF07</accession>
<dbReference type="EMBL" id="ML770258">
    <property type="protein sequence ID" value="KAE9383997.1"/>
    <property type="molecule type" value="Genomic_DNA"/>
</dbReference>
<evidence type="ECO:0000313" key="2">
    <source>
        <dbReference type="Proteomes" id="UP000799118"/>
    </source>
</evidence>
<protein>
    <submittedName>
        <fullName evidence="1">Uncharacterized protein</fullName>
    </submittedName>
</protein>
<proteinExistence type="predicted"/>
<sequence length="242" mass="25103">MQQTTLPPAFYEAMTSLIQALNTMAIANPLITTPAIVPSSNDTTGAGAPGPNSNASPVAGAAGLAGLTTTIPVPPTGTGAAKSFSKTFAHVSPVSPGPMMTAPVSIPAPLTSCSTLAMEPLMTPASVPGVEPTVMCGCSCHLTATSLSGVWFEDHLEEMQRSLATLEKQVLQWETRTADSLKAQFCDLSPEAIEGRSAYAARQSSLQRNLAVFCMSKWTKTLDELTMGPGGISLNGSEYILA</sequence>
<keyword evidence="2" id="KW-1185">Reference proteome</keyword>
<organism evidence="1 2">
    <name type="scientific">Gymnopus androsaceus JB14</name>
    <dbReference type="NCBI Taxonomy" id="1447944"/>
    <lineage>
        <taxon>Eukaryota</taxon>
        <taxon>Fungi</taxon>
        <taxon>Dikarya</taxon>
        <taxon>Basidiomycota</taxon>
        <taxon>Agaricomycotina</taxon>
        <taxon>Agaricomycetes</taxon>
        <taxon>Agaricomycetidae</taxon>
        <taxon>Agaricales</taxon>
        <taxon>Marasmiineae</taxon>
        <taxon>Omphalotaceae</taxon>
        <taxon>Gymnopus</taxon>
    </lineage>
</organism>
<name>A0A6A4GF07_9AGAR</name>
<gene>
    <name evidence="1" type="ORF">BT96DRAFT_1008549</name>
</gene>
<evidence type="ECO:0000313" key="1">
    <source>
        <dbReference type="EMBL" id="KAE9383997.1"/>
    </source>
</evidence>
<dbReference type="Proteomes" id="UP000799118">
    <property type="component" value="Unassembled WGS sequence"/>
</dbReference>
<reference evidence="1" key="1">
    <citation type="journal article" date="2019" name="Environ. Microbiol.">
        <title>Fungal ecological strategies reflected in gene transcription - a case study of two litter decomposers.</title>
        <authorList>
            <person name="Barbi F."/>
            <person name="Kohler A."/>
            <person name="Barry K."/>
            <person name="Baskaran P."/>
            <person name="Daum C."/>
            <person name="Fauchery L."/>
            <person name="Ihrmark K."/>
            <person name="Kuo A."/>
            <person name="LaButti K."/>
            <person name="Lipzen A."/>
            <person name="Morin E."/>
            <person name="Grigoriev I.V."/>
            <person name="Henrissat B."/>
            <person name="Lindahl B."/>
            <person name="Martin F."/>
        </authorList>
    </citation>
    <scope>NUCLEOTIDE SEQUENCE</scope>
    <source>
        <strain evidence="1">JB14</strain>
    </source>
</reference>
<dbReference type="AlphaFoldDB" id="A0A6A4GF07"/>